<sequence>MAVGRRTCDEPSASDSDGGEAKSQPPEKKADVVVVSDDGERGEEDRLKAEVKELRGRWELASVLNFLTVFQPVIGKDLRISAEEIETGLVNPDNSLAQLHITLLKGIPPASKTLDGSDAWVTVLRRKLSHWWSWVAEGEIPLMAAKGEETSEYKGLDPKRRLLILKALCEIRADQDDTVAYIKDSLKQGTQISSFRKENIGGNGNGTSFWYEGNTIIGHRLYRGVTTFGTKTKSRGKKCLDPPSFQWETLATDLEEFRKLADEFSSSEVVAEVAVGKTIKTDAIPALEKIQKNRESAMKRKQMQERVLNDCRSSSTRVTRSCRNRRPVNYTYDCNDFERIHDSFGFGARNEERKSILEFALGHDFIITNTFFKKRDSHFITFKNGRNLRQIDYFLTRFSDSSNQSDGISLDGVEIEASKKFRYLRSIVQYEGDIEEDIQHRIKAGWVKWKNAMRVLCDSKMPIKLKGKFYRTVICPAMLYGSECWAIKRQHISKMSVAEMRMLRWMSGHTRMDRIRNEVIRSKVGVAPIEDKVGEGHLRWYEHVQRRPLEAPVCAWEDILIPNTRRGRDNYDRAIWEAIERTSDPERKTDSDDDLPKRDCAGDASSGKKDDAMDIDLVQEVDTDDDDYDCSSKGDVDDSDFSDSGKPELDVKNKNAGCDAPKHFGSRWSLRLAGFTNESFVENRYLGTKNRSRQRPVHNSALDAVVIRDSEDDS</sequence>
<evidence type="ECO:0008006" key="4">
    <source>
        <dbReference type="Google" id="ProtNLM"/>
    </source>
</evidence>
<feature type="region of interest" description="Disordered" evidence="1">
    <location>
        <begin position="582"/>
        <end position="654"/>
    </location>
</feature>
<dbReference type="PANTHER" id="PTHR14296:SF12">
    <property type="entry name" value="DDT DOMAIN-CONTAINING PROTEIN DDR4 ISOFORM X1"/>
    <property type="match status" value="1"/>
</dbReference>
<name>W9QZ39_9ROSA</name>
<dbReference type="STRING" id="981085.W9QZ39"/>
<feature type="compositionally biased region" description="Basic and acidic residues" evidence="1">
    <location>
        <begin position="582"/>
        <end position="612"/>
    </location>
</feature>
<evidence type="ECO:0000313" key="2">
    <source>
        <dbReference type="EMBL" id="EXB60461.1"/>
    </source>
</evidence>
<keyword evidence="3" id="KW-1185">Reference proteome</keyword>
<dbReference type="GO" id="GO:0031213">
    <property type="term" value="C:RSF complex"/>
    <property type="evidence" value="ECO:0007669"/>
    <property type="project" value="InterPro"/>
</dbReference>
<dbReference type="Proteomes" id="UP000030645">
    <property type="component" value="Unassembled WGS sequence"/>
</dbReference>
<dbReference type="eggNOG" id="ENOG502QTWQ">
    <property type="taxonomic scope" value="Eukaryota"/>
</dbReference>
<dbReference type="AlphaFoldDB" id="W9QZ39"/>
<dbReference type="PANTHER" id="PTHR14296">
    <property type="entry name" value="REMODELING AND SPACING FACTOR 1"/>
    <property type="match status" value="1"/>
</dbReference>
<organism evidence="2 3">
    <name type="scientific">Morus notabilis</name>
    <dbReference type="NCBI Taxonomy" id="981085"/>
    <lineage>
        <taxon>Eukaryota</taxon>
        <taxon>Viridiplantae</taxon>
        <taxon>Streptophyta</taxon>
        <taxon>Embryophyta</taxon>
        <taxon>Tracheophyta</taxon>
        <taxon>Spermatophyta</taxon>
        <taxon>Magnoliopsida</taxon>
        <taxon>eudicotyledons</taxon>
        <taxon>Gunneridae</taxon>
        <taxon>Pentapetalae</taxon>
        <taxon>rosids</taxon>
        <taxon>fabids</taxon>
        <taxon>Rosales</taxon>
        <taxon>Moraceae</taxon>
        <taxon>Moreae</taxon>
        <taxon>Morus</taxon>
    </lineage>
</organism>
<evidence type="ECO:0000313" key="3">
    <source>
        <dbReference type="Proteomes" id="UP000030645"/>
    </source>
</evidence>
<protein>
    <recommendedName>
        <fullName evidence="4">DDT domain-containing protein</fullName>
    </recommendedName>
</protein>
<feature type="region of interest" description="Disordered" evidence="1">
    <location>
        <begin position="1"/>
        <end position="41"/>
    </location>
</feature>
<accession>W9QZ39</accession>
<feature type="compositionally biased region" description="Acidic residues" evidence="1">
    <location>
        <begin position="613"/>
        <end position="629"/>
    </location>
</feature>
<dbReference type="EMBL" id="KE344395">
    <property type="protein sequence ID" value="EXB60461.1"/>
    <property type="molecule type" value="Genomic_DNA"/>
</dbReference>
<proteinExistence type="predicted"/>
<gene>
    <name evidence="2" type="ORF">L484_014914</name>
</gene>
<dbReference type="GO" id="GO:0006355">
    <property type="term" value="P:regulation of DNA-templated transcription"/>
    <property type="evidence" value="ECO:0007669"/>
    <property type="project" value="InterPro"/>
</dbReference>
<reference evidence="3" key="1">
    <citation type="submission" date="2013-01" db="EMBL/GenBank/DDBJ databases">
        <title>Draft Genome Sequence of a Mulberry Tree, Morus notabilis C.K. Schneid.</title>
        <authorList>
            <person name="He N."/>
            <person name="Zhao S."/>
        </authorList>
    </citation>
    <scope>NUCLEOTIDE SEQUENCE</scope>
</reference>
<dbReference type="InterPro" id="IPR028938">
    <property type="entry name" value="Rsf1-like"/>
</dbReference>
<feature type="compositionally biased region" description="Basic and acidic residues" evidence="1">
    <location>
        <begin position="643"/>
        <end position="653"/>
    </location>
</feature>
<evidence type="ECO:0000256" key="1">
    <source>
        <dbReference type="SAM" id="MobiDB-lite"/>
    </source>
</evidence>